<gene>
    <name evidence="1" type="ORF">SAMN02745130_01890</name>
</gene>
<dbReference type="STRING" id="92487.SAMN02745130_01890"/>
<reference evidence="1 2" key="1">
    <citation type="submission" date="2017-02" db="EMBL/GenBank/DDBJ databases">
        <authorList>
            <person name="Peterson S.W."/>
        </authorList>
    </citation>
    <scope>NUCLEOTIDE SEQUENCE [LARGE SCALE GENOMIC DNA]</scope>
    <source>
        <strain evidence="1 2">ATCC 49788</strain>
    </source>
</reference>
<proteinExistence type="predicted"/>
<evidence type="ECO:0000313" key="1">
    <source>
        <dbReference type="EMBL" id="SKA78561.1"/>
    </source>
</evidence>
<sequence length="114" mass="12846">MNNKTILRGLIGGLLLIAGGLQASPIALKSSINAIQAEHARKIEQGYRSGALTTQERLVLIKQQNRIKVIEARFRQNGLQASERRQLLTLLRWAERTIKEKLTNTERVLGQSFK</sequence>
<name>A0A1T4WPL3_9GAMM</name>
<dbReference type="EMBL" id="FUYB01000007">
    <property type="protein sequence ID" value="SKA78561.1"/>
    <property type="molecule type" value="Genomic_DNA"/>
</dbReference>
<protein>
    <recommendedName>
        <fullName evidence="3">Heavy-metal resistance</fullName>
    </recommendedName>
</protein>
<organism evidence="1 2">
    <name type="scientific">Thiothrix eikelboomii</name>
    <dbReference type="NCBI Taxonomy" id="92487"/>
    <lineage>
        <taxon>Bacteria</taxon>
        <taxon>Pseudomonadati</taxon>
        <taxon>Pseudomonadota</taxon>
        <taxon>Gammaproteobacteria</taxon>
        <taxon>Thiotrichales</taxon>
        <taxon>Thiotrichaceae</taxon>
        <taxon>Thiothrix</taxon>
    </lineage>
</organism>
<evidence type="ECO:0008006" key="3">
    <source>
        <dbReference type="Google" id="ProtNLM"/>
    </source>
</evidence>
<dbReference type="RefSeq" id="WP_078922356.1">
    <property type="nucleotide sequence ID" value="NZ_FUYB01000007.1"/>
</dbReference>
<keyword evidence="2" id="KW-1185">Reference proteome</keyword>
<dbReference type="Proteomes" id="UP000190460">
    <property type="component" value="Unassembled WGS sequence"/>
</dbReference>
<dbReference type="AlphaFoldDB" id="A0A1T4WPL3"/>
<evidence type="ECO:0000313" key="2">
    <source>
        <dbReference type="Proteomes" id="UP000190460"/>
    </source>
</evidence>
<accession>A0A1T4WPL3</accession>